<feature type="binding site" evidence="10">
    <location>
        <begin position="15"/>
        <end position="22"/>
    </location>
    <ligand>
        <name>ATP</name>
        <dbReference type="ChEBI" id="CHEBI:30616"/>
    </ligand>
</feature>
<reference evidence="14 15" key="1">
    <citation type="submission" date="2019-03" db="EMBL/GenBank/DDBJ databases">
        <title>Genomic Encyclopedia of Type Strains, Phase IV (KMG-IV): sequencing the most valuable type-strain genomes for metagenomic binning, comparative biology and taxonomic classification.</title>
        <authorList>
            <person name="Goeker M."/>
        </authorList>
    </citation>
    <scope>NUCLEOTIDE SEQUENCE [LARGE SCALE GENOMIC DNA]</scope>
    <source>
        <strain evidence="14 15">DSM 103923</strain>
    </source>
</reference>
<dbReference type="EMBL" id="SLZY01000001">
    <property type="protein sequence ID" value="TCS73820.1"/>
    <property type="molecule type" value="Genomic_DNA"/>
</dbReference>
<feature type="region of interest" description="Interaction with substrate tRNA" evidence="10">
    <location>
        <begin position="246"/>
        <end position="251"/>
    </location>
</feature>
<keyword evidence="15" id="KW-1185">Reference proteome</keyword>
<feature type="site" description="Interaction with substrate tRNA" evidence="10">
    <location>
        <position position="128"/>
    </location>
</feature>
<evidence type="ECO:0000256" key="9">
    <source>
        <dbReference type="ARBA" id="ARBA00049563"/>
    </source>
</evidence>
<dbReference type="GO" id="GO:0006400">
    <property type="term" value="P:tRNA modification"/>
    <property type="evidence" value="ECO:0007669"/>
    <property type="project" value="TreeGrafter"/>
</dbReference>
<evidence type="ECO:0000256" key="11">
    <source>
        <dbReference type="RuleBase" id="RU003783"/>
    </source>
</evidence>
<evidence type="ECO:0000256" key="6">
    <source>
        <dbReference type="ARBA" id="ARBA00022741"/>
    </source>
</evidence>
<name>A0A4R3JYF8_9PROT</name>
<accession>A0A4R3JYF8</accession>
<evidence type="ECO:0000256" key="7">
    <source>
        <dbReference type="ARBA" id="ARBA00022840"/>
    </source>
</evidence>
<dbReference type="Pfam" id="PF01715">
    <property type="entry name" value="IPPT"/>
    <property type="match status" value="1"/>
</dbReference>
<dbReference type="FunFam" id="1.10.20.140:FF:000001">
    <property type="entry name" value="tRNA dimethylallyltransferase"/>
    <property type="match status" value="1"/>
</dbReference>
<keyword evidence="5 10" id="KW-0819">tRNA processing</keyword>
<comment type="subunit">
    <text evidence="10">Monomer.</text>
</comment>
<comment type="function">
    <text evidence="2 10 12">Catalyzes the transfer of a dimethylallyl group onto the adenine at position 37 in tRNAs that read codons beginning with uridine, leading to the formation of N6-(dimethylallyl)adenosine (i(6)A).</text>
</comment>
<dbReference type="HAMAP" id="MF_00185">
    <property type="entry name" value="IPP_trans"/>
    <property type="match status" value="1"/>
</dbReference>
<dbReference type="NCBIfam" id="TIGR00174">
    <property type="entry name" value="miaA"/>
    <property type="match status" value="1"/>
</dbReference>
<comment type="similarity">
    <text evidence="3 10 13">Belongs to the IPP transferase family.</text>
</comment>
<dbReference type="PANTHER" id="PTHR11088:SF60">
    <property type="entry name" value="TRNA DIMETHYLALLYLTRANSFERASE"/>
    <property type="match status" value="1"/>
</dbReference>
<comment type="catalytic activity">
    <reaction evidence="9 10 11">
        <text>adenosine(37) in tRNA + dimethylallyl diphosphate = N(6)-dimethylallyladenosine(37) in tRNA + diphosphate</text>
        <dbReference type="Rhea" id="RHEA:26482"/>
        <dbReference type="Rhea" id="RHEA-COMP:10162"/>
        <dbReference type="Rhea" id="RHEA-COMP:10375"/>
        <dbReference type="ChEBI" id="CHEBI:33019"/>
        <dbReference type="ChEBI" id="CHEBI:57623"/>
        <dbReference type="ChEBI" id="CHEBI:74411"/>
        <dbReference type="ChEBI" id="CHEBI:74415"/>
        <dbReference type="EC" id="2.5.1.75"/>
    </reaction>
</comment>
<evidence type="ECO:0000256" key="12">
    <source>
        <dbReference type="RuleBase" id="RU003784"/>
    </source>
</evidence>
<dbReference type="InterPro" id="IPR018022">
    <property type="entry name" value="IPT"/>
</dbReference>
<dbReference type="PANTHER" id="PTHR11088">
    <property type="entry name" value="TRNA DIMETHYLALLYLTRANSFERASE"/>
    <property type="match status" value="1"/>
</dbReference>
<evidence type="ECO:0000313" key="15">
    <source>
        <dbReference type="Proteomes" id="UP000295135"/>
    </source>
</evidence>
<feature type="site" description="Interaction with substrate tRNA" evidence="10">
    <location>
        <position position="106"/>
    </location>
</feature>
<comment type="cofactor">
    <cofactor evidence="1 10">
        <name>Mg(2+)</name>
        <dbReference type="ChEBI" id="CHEBI:18420"/>
    </cofactor>
</comment>
<dbReference type="OrthoDB" id="9776390at2"/>
<gene>
    <name evidence="10" type="primary">miaA</name>
    <name evidence="14" type="ORF">EDC61_10142</name>
</gene>
<evidence type="ECO:0000256" key="3">
    <source>
        <dbReference type="ARBA" id="ARBA00005842"/>
    </source>
</evidence>
<organism evidence="14 15">
    <name type="scientific">Sulfuritortus calidifontis</name>
    <dbReference type="NCBI Taxonomy" id="1914471"/>
    <lineage>
        <taxon>Bacteria</taxon>
        <taxon>Pseudomonadati</taxon>
        <taxon>Pseudomonadota</taxon>
        <taxon>Betaproteobacteria</taxon>
        <taxon>Nitrosomonadales</taxon>
        <taxon>Thiobacillaceae</taxon>
        <taxon>Sulfuritortus</taxon>
    </lineage>
</organism>
<dbReference type="EC" id="2.5.1.75" evidence="10"/>
<evidence type="ECO:0000256" key="10">
    <source>
        <dbReference type="HAMAP-Rule" id="MF_00185"/>
    </source>
</evidence>
<proteinExistence type="inferred from homology"/>
<dbReference type="GO" id="GO:0005524">
    <property type="term" value="F:ATP binding"/>
    <property type="evidence" value="ECO:0007669"/>
    <property type="project" value="UniProtKB-UniRule"/>
</dbReference>
<dbReference type="Gene3D" id="3.40.50.300">
    <property type="entry name" value="P-loop containing nucleotide triphosphate hydrolases"/>
    <property type="match status" value="1"/>
</dbReference>
<feature type="region of interest" description="Interaction with substrate tRNA" evidence="10">
    <location>
        <begin position="40"/>
        <end position="43"/>
    </location>
</feature>
<dbReference type="InterPro" id="IPR027417">
    <property type="entry name" value="P-loop_NTPase"/>
</dbReference>
<evidence type="ECO:0000256" key="8">
    <source>
        <dbReference type="ARBA" id="ARBA00022842"/>
    </source>
</evidence>
<evidence type="ECO:0000256" key="4">
    <source>
        <dbReference type="ARBA" id="ARBA00022679"/>
    </source>
</evidence>
<protein>
    <recommendedName>
        <fullName evidence="10">tRNA dimethylallyltransferase</fullName>
        <ecNumber evidence="10">2.5.1.75</ecNumber>
    </recommendedName>
    <alternativeName>
        <fullName evidence="10">Dimethylallyl diphosphate:tRNA dimethylallyltransferase</fullName>
        <shortName evidence="10">DMAPP:tRNA dimethylallyltransferase</shortName>
        <shortName evidence="10">DMATase</shortName>
    </alternativeName>
    <alternativeName>
        <fullName evidence="10">Isopentenyl-diphosphate:tRNA isopentenyltransferase</fullName>
        <shortName evidence="10">IPP transferase</shortName>
        <shortName evidence="10">IPPT</shortName>
        <shortName evidence="10">IPTase</shortName>
    </alternativeName>
</protein>
<dbReference type="Gene3D" id="1.10.20.140">
    <property type="match status" value="1"/>
</dbReference>
<dbReference type="AlphaFoldDB" id="A0A4R3JYF8"/>
<feature type="region of interest" description="Interaction with substrate tRNA" evidence="10">
    <location>
        <begin position="164"/>
        <end position="168"/>
    </location>
</feature>
<keyword evidence="7 10" id="KW-0067">ATP-binding</keyword>
<evidence type="ECO:0000313" key="14">
    <source>
        <dbReference type="EMBL" id="TCS73820.1"/>
    </source>
</evidence>
<keyword evidence="6 10" id="KW-0547">Nucleotide-binding</keyword>
<evidence type="ECO:0000256" key="13">
    <source>
        <dbReference type="RuleBase" id="RU003785"/>
    </source>
</evidence>
<dbReference type="InterPro" id="IPR039657">
    <property type="entry name" value="Dimethylallyltransferase"/>
</dbReference>
<evidence type="ECO:0000256" key="1">
    <source>
        <dbReference type="ARBA" id="ARBA00001946"/>
    </source>
</evidence>
<evidence type="ECO:0000256" key="2">
    <source>
        <dbReference type="ARBA" id="ARBA00003213"/>
    </source>
</evidence>
<dbReference type="RefSeq" id="WP_126459887.1">
    <property type="nucleotide sequence ID" value="NZ_AP018721.1"/>
</dbReference>
<dbReference type="Proteomes" id="UP000295135">
    <property type="component" value="Unassembled WGS sequence"/>
</dbReference>
<sequence>MSTDAKLPPAIFLMGPTACGKTDLAVHLTRHLPCEIVSVDSALVYRGMDIGTAKPDAATLKRAPHHLIDLIEPTQNYSAEQFRQDALRLMAEITGRGRIPLLVGGTMLYFKALKEGLDALPEADPELRAEIEARAAELGWPALHAELARLDPKTAARLKPTDAQRIQRALEVCYLSGEPMSALFARQQAEPPPYRLIEIALIPSDRAALHARINQRFAAMIEAGLIDELRGLRERFDLNPGLPSMRCVGYRQAWQFLEGEIDAAGLYATGAAATRQLAKRQLTWLRGWQGAVEFDCLRPDLAEAVLGYLEMRLAE</sequence>
<keyword evidence="4 10" id="KW-0808">Transferase</keyword>
<dbReference type="SUPFAM" id="SSF52540">
    <property type="entry name" value="P-loop containing nucleoside triphosphate hydrolases"/>
    <property type="match status" value="1"/>
</dbReference>
<dbReference type="GO" id="GO:0052381">
    <property type="term" value="F:tRNA dimethylallyltransferase activity"/>
    <property type="evidence" value="ECO:0007669"/>
    <property type="project" value="UniProtKB-UniRule"/>
</dbReference>
<feature type="binding site" evidence="10">
    <location>
        <begin position="17"/>
        <end position="22"/>
    </location>
    <ligand>
        <name>substrate</name>
    </ligand>
</feature>
<keyword evidence="8 10" id="KW-0460">Magnesium</keyword>
<comment type="caution">
    <text evidence="10">Lacks conserved residue(s) required for the propagation of feature annotation.</text>
</comment>
<comment type="caution">
    <text evidence="14">The sequence shown here is derived from an EMBL/GenBank/DDBJ whole genome shotgun (WGS) entry which is preliminary data.</text>
</comment>
<evidence type="ECO:0000256" key="5">
    <source>
        <dbReference type="ARBA" id="ARBA00022694"/>
    </source>
</evidence>